<dbReference type="InterPro" id="IPR026992">
    <property type="entry name" value="DIOX_N"/>
</dbReference>
<accession>A0A7S2I1J5</accession>
<organism evidence="2">
    <name type="scientific">Helicotheca tamesis</name>
    <dbReference type="NCBI Taxonomy" id="374047"/>
    <lineage>
        <taxon>Eukaryota</taxon>
        <taxon>Sar</taxon>
        <taxon>Stramenopiles</taxon>
        <taxon>Ochrophyta</taxon>
        <taxon>Bacillariophyta</taxon>
        <taxon>Mediophyceae</taxon>
        <taxon>Lithodesmiophycidae</taxon>
        <taxon>Lithodesmiales</taxon>
        <taxon>Lithodesmiaceae</taxon>
        <taxon>Helicotheca</taxon>
    </lineage>
</organism>
<dbReference type="InterPro" id="IPR005123">
    <property type="entry name" value="Oxoglu/Fe-dep_dioxygenase_dom"/>
</dbReference>
<dbReference type="InterPro" id="IPR027443">
    <property type="entry name" value="IPNS-like_sf"/>
</dbReference>
<name>A0A7S2I1J5_9STRA</name>
<dbReference type="Gene3D" id="2.60.120.330">
    <property type="entry name" value="B-lactam Antibiotic, Isopenicillin N Synthase, Chain"/>
    <property type="match status" value="1"/>
</dbReference>
<dbReference type="PROSITE" id="PS51471">
    <property type="entry name" value="FE2OG_OXY"/>
    <property type="match status" value="1"/>
</dbReference>
<protein>
    <recommendedName>
        <fullName evidence="1">Fe2OG dioxygenase domain-containing protein</fullName>
    </recommendedName>
</protein>
<dbReference type="InterPro" id="IPR044861">
    <property type="entry name" value="IPNS-like_FE2OG_OXY"/>
</dbReference>
<dbReference type="Pfam" id="PF03171">
    <property type="entry name" value="2OG-FeII_Oxy"/>
    <property type="match status" value="1"/>
</dbReference>
<gene>
    <name evidence="2" type="ORF">HTAM1171_LOCUS9045</name>
</gene>
<evidence type="ECO:0000313" key="2">
    <source>
        <dbReference type="EMBL" id="CAD9506567.1"/>
    </source>
</evidence>
<dbReference type="PANTHER" id="PTHR47990">
    <property type="entry name" value="2-OXOGLUTARATE (2OG) AND FE(II)-DEPENDENT OXYGENASE SUPERFAMILY PROTEIN-RELATED"/>
    <property type="match status" value="1"/>
</dbReference>
<evidence type="ECO:0000259" key="1">
    <source>
        <dbReference type="PROSITE" id="PS51471"/>
    </source>
</evidence>
<feature type="domain" description="Fe2OG dioxygenase" evidence="1">
    <location>
        <begin position="384"/>
        <end position="498"/>
    </location>
</feature>
<dbReference type="InterPro" id="IPR050231">
    <property type="entry name" value="Iron_ascorbate_oxido_reductase"/>
</dbReference>
<dbReference type="AlphaFoldDB" id="A0A7S2I1J5"/>
<dbReference type="SUPFAM" id="SSF51197">
    <property type="entry name" value="Clavaminate synthase-like"/>
    <property type="match status" value="1"/>
</dbReference>
<dbReference type="EMBL" id="HBGV01014722">
    <property type="protein sequence ID" value="CAD9506567.1"/>
    <property type="molecule type" value="Transcribed_RNA"/>
</dbReference>
<reference evidence="2" key="1">
    <citation type="submission" date="2021-01" db="EMBL/GenBank/DDBJ databases">
        <authorList>
            <person name="Corre E."/>
            <person name="Pelletier E."/>
            <person name="Niang G."/>
            <person name="Scheremetjew M."/>
            <person name="Finn R."/>
            <person name="Kale V."/>
            <person name="Holt S."/>
            <person name="Cochrane G."/>
            <person name="Meng A."/>
            <person name="Brown T."/>
            <person name="Cohen L."/>
        </authorList>
    </citation>
    <scope>NUCLEOTIDE SEQUENCE</scope>
    <source>
        <strain evidence="2">CCMP826</strain>
    </source>
</reference>
<dbReference type="Pfam" id="PF14226">
    <property type="entry name" value="DIOX_N"/>
    <property type="match status" value="1"/>
</dbReference>
<proteinExistence type="predicted"/>
<sequence>MKCTIEGWHSCTALCSRELTQSHQKKEHCDPVPLSSSSQLLTHHHHGQCLVVGSIFQKHQYHHSPFFGSLEDTHPSVDPINNSFSSSVGYMDVVTATEEKQEDSNDNNNNDMSVLPKHSYCHRQSSDDALETASLALVLAAAAAAATASAASAAVAPEDTIHNPVVVNKSPLAKNSPSLPLYQFNNNNFDHIPIINMQNSIQQISKSLNDACRNVGFFYIINHGVSSDLCSNVFALSKQLFATLTEKEKRRINNTNSKKGLRGYFQIGQEDLNDKVGAFRDDDNLGGDATKDSNSMNTAASTKYQGDFKEGFDCGREVLKDDPTFSIFGQNLWPAEEKDGSVGFREKLLEYQNEMLQLADKLLVAFAISLNLDDSQFFVKQTRDPMCTLRLLHYPPMDPPKKQDLQQQRKQNQSQLGCGAHTDYGLFTILNQDDIGGLQVLNGQKKWIEATPIPGAFVINVGDMMNRWTNGLYSSTIHRVVTNTSGKDRYSLPFFFNPNVDAVVEPFGGGSAASSSSSYLKKTYTAETAGEILVGRYEETFSHVKK</sequence>